<comment type="caution">
    <text evidence="1">The sequence shown here is derived from an EMBL/GenBank/DDBJ whole genome shotgun (WGS) entry which is preliminary data.</text>
</comment>
<evidence type="ECO:0000313" key="1">
    <source>
        <dbReference type="EMBL" id="NII06438.1"/>
    </source>
</evidence>
<dbReference type="RefSeq" id="WP_166947455.1">
    <property type="nucleotide sequence ID" value="NZ_JAARLZ010000004.1"/>
</dbReference>
<name>A0A7X5ZI20_9GAMM</name>
<accession>A0A7X5ZI20</accession>
<proteinExistence type="predicted"/>
<dbReference type="Proteomes" id="UP000490980">
    <property type="component" value="Unassembled WGS sequence"/>
</dbReference>
<gene>
    <name evidence="1" type="ORF">HBF25_08580</name>
</gene>
<sequence length="226" mass="23560">MTATTVLLSGEARRRFGREFKLHLDTNTPAEAIRALCSILGGFRAYLMNARERGMEFAIWRGSGKQAENLAYDQLREPAGGLIRIVPVHAGAKNAGVLQTIVGVALAVVGSIYLPGSTGFAKGLFASMQATGIGMAAGGVVQLLSPQPKLQAKADKPENQASYLFNGAVNTTAQGGCVPVLYGGPMEIGSTVISARMDAVDYSSRPSNVGLGTATGNLKQTPYDAA</sequence>
<reference evidence="1 2" key="1">
    <citation type="submission" date="2020-03" db="EMBL/GenBank/DDBJ databases">
        <authorList>
            <person name="Lai Q."/>
        </authorList>
    </citation>
    <scope>NUCLEOTIDE SEQUENCE [LARGE SCALE GENOMIC DNA]</scope>
    <source>
        <strain evidence="1 2">CCUG 25036</strain>
    </source>
</reference>
<keyword evidence="2" id="KW-1185">Reference proteome</keyword>
<dbReference type="EMBL" id="JAARLZ010000004">
    <property type="protein sequence ID" value="NII06438.1"/>
    <property type="molecule type" value="Genomic_DNA"/>
</dbReference>
<evidence type="ECO:0000313" key="2">
    <source>
        <dbReference type="Proteomes" id="UP000490980"/>
    </source>
</evidence>
<protein>
    <submittedName>
        <fullName evidence="1">Tail assembly protein</fullName>
    </submittedName>
</protein>
<dbReference type="InterPro" id="IPR010654">
    <property type="entry name" value="Phage_lambda_tail_I"/>
</dbReference>
<dbReference type="Pfam" id="PF06805">
    <property type="entry name" value="Lambda_tail_I"/>
    <property type="match status" value="1"/>
</dbReference>
<dbReference type="AlphaFoldDB" id="A0A7X5ZI20"/>
<organism evidence="1 2">
    <name type="scientific">Luteibacter anthropi</name>
    <dbReference type="NCBI Taxonomy" id="564369"/>
    <lineage>
        <taxon>Bacteria</taxon>
        <taxon>Pseudomonadati</taxon>
        <taxon>Pseudomonadota</taxon>
        <taxon>Gammaproteobacteria</taxon>
        <taxon>Lysobacterales</taxon>
        <taxon>Rhodanobacteraceae</taxon>
        <taxon>Luteibacter</taxon>
    </lineage>
</organism>